<feature type="transmembrane region" description="Helical" evidence="6">
    <location>
        <begin position="131"/>
        <end position="155"/>
    </location>
</feature>
<evidence type="ECO:0000256" key="3">
    <source>
        <dbReference type="ARBA" id="ARBA00022692"/>
    </source>
</evidence>
<evidence type="ECO:0000256" key="4">
    <source>
        <dbReference type="ARBA" id="ARBA00022989"/>
    </source>
</evidence>
<sequence length="300" mass="32042">GSVVATFVASGIFFAEGFVGGGVIWLLFALVSCCYAYMVWSRIPFAAATLKTGLGAVRTNLGLMTVAVGSLFRATTTSLGSICFGSLIVAIVNAMRAMIEQARYSDESIIICIADCLMGIIEAIVEYFNRWAFIYVGLYGYSFMEAGSNVMTLFKARGWTMIITDDLVSNVLTFMAFSIGAVTGGIGMVAYKINPNWFEGNDGDGDGDDTGIMWVIFVLGLIIGFAFASIMLNVVQSAVDTTIVCFAEAPLDLQKNHLHHFEDLNSTWQSLYPTLWTGGDGGATRGGRGGGGDEEEGGGR</sequence>
<feature type="transmembrane region" description="Helical" evidence="6">
    <location>
        <begin position="211"/>
        <end position="232"/>
    </location>
</feature>
<dbReference type="PANTHER" id="PTHR12385:SF4">
    <property type="entry name" value="PROTEIN PNS1"/>
    <property type="match status" value="1"/>
</dbReference>
<feature type="transmembrane region" description="Helical" evidence="6">
    <location>
        <begin position="167"/>
        <end position="191"/>
    </location>
</feature>
<keyword evidence="9" id="KW-1185">Reference proteome</keyword>
<comment type="subcellular location">
    <subcellularLocation>
        <location evidence="6">Cell membrane</location>
        <topology evidence="6">Multi-pass membrane protein</topology>
    </subcellularLocation>
    <subcellularLocation>
        <location evidence="1">Membrane</location>
        <topology evidence="1">Multi-pass membrane protein</topology>
    </subcellularLocation>
</comment>
<protein>
    <recommendedName>
        <fullName evidence="6">Choline transporter-like protein</fullName>
    </recommendedName>
</protein>
<evidence type="ECO:0000256" key="5">
    <source>
        <dbReference type="ARBA" id="ARBA00023136"/>
    </source>
</evidence>
<dbReference type="GO" id="GO:0005886">
    <property type="term" value="C:plasma membrane"/>
    <property type="evidence" value="ECO:0007669"/>
    <property type="project" value="UniProtKB-SubCell"/>
</dbReference>
<keyword evidence="4 6" id="KW-1133">Transmembrane helix</keyword>
<feature type="compositionally biased region" description="Gly residues" evidence="7">
    <location>
        <begin position="279"/>
        <end position="290"/>
    </location>
</feature>
<feature type="region of interest" description="Disordered" evidence="7">
    <location>
        <begin position="279"/>
        <end position="300"/>
    </location>
</feature>
<feature type="transmembrane region" description="Helical" evidence="6">
    <location>
        <begin position="78"/>
        <end position="96"/>
    </location>
</feature>
<evidence type="ECO:0000313" key="9">
    <source>
        <dbReference type="Proteomes" id="UP001165082"/>
    </source>
</evidence>
<evidence type="ECO:0000256" key="2">
    <source>
        <dbReference type="ARBA" id="ARBA00007168"/>
    </source>
</evidence>
<keyword evidence="3 6" id="KW-0812">Transmembrane</keyword>
<reference evidence="8" key="1">
    <citation type="submission" date="2022-07" db="EMBL/GenBank/DDBJ databases">
        <title>Genome analysis of Parmales, a sister group of diatoms, reveals the evolutionary specialization of diatoms from phago-mixotrophs to photoautotrophs.</title>
        <authorList>
            <person name="Ban H."/>
            <person name="Sato S."/>
            <person name="Yoshikawa S."/>
            <person name="Kazumasa Y."/>
            <person name="Nakamura Y."/>
            <person name="Ichinomiya M."/>
            <person name="Saitoh K."/>
            <person name="Sato N."/>
            <person name="Blanc-Mathieu R."/>
            <person name="Endo H."/>
            <person name="Kuwata A."/>
            <person name="Ogata H."/>
        </authorList>
    </citation>
    <scope>NUCLEOTIDE SEQUENCE</scope>
</reference>
<dbReference type="EMBL" id="BRXZ01000255">
    <property type="protein sequence ID" value="GMI08259.1"/>
    <property type="molecule type" value="Genomic_DNA"/>
</dbReference>
<proteinExistence type="inferred from homology"/>
<comment type="function">
    <text evidence="6">Choline transporter.</text>
</comment>
<evidence type="ECO:0000256" key="6">
    <source>
        <dbReference type="RuleBase" id="RU368066"/>
    </source>
</evidence>
<dbReference type="InterPro" id="IPR007603">
    <property type="entry name" value="Choline_transptr-like"/>
</dbReference>
<dbReference type="PANTHER" id="PTHR12385">
    <property type="entry name" value="CHOLINE TRANSPORTER-LIKE (SLC FAMILY 44)"/>
    <property type="match status" value="1"/>
</dbReference>
<feature type="transmembrane region" description="Helical" evidence="6">
    <location>
        <begin position="108"/>
        <end position="125"/>
    </location>
</feature>
<dbReference type="AlphaFoldDB" id="A0A9W7F9L0"/>
<evidence type="ECO:0000256" key="1">
    <source>
        <dbReference type="ARBA" id="ARBA00004141"/>
    </source>
</evidence>
<dbReference type="OrthoDB" id="190901at2759"/>
<comment type="caution">
    <text evidence="8">The sequence shown here is derived from an EMBL/GenBank/DDBJ whole genome shotgun (WGS) entry which is preliminary data.</text>
</comment>
<keyword evidence="5 6" id="KW-0472">Membrane</keyword>
<dbReference type="Proteomes" id="UP001165082">
    <property type="component" value="Unassembled WGS sequence"/>
</dbReference>
<evidence type="ECO:0000313" key="8">
    <source>
        <dbReference type="EMBL" id="GMI08259.1"/>
    </source>
</evidence>
<name>A0A9W7F9L0_9STRA</name>
<dbReference type="Pfam" id="PF04515">
    <property type="entry name" value="Choline_transpo"/>
    <property type="match status" value="1"/>
</dbReference>
<organism evidence="8 9">
    <name type="scientific">Triparma retinervis</name>
    <dbReference type="NCBI Taxonomy" id="2557542"/>
    <lineage>
        <taxon>Eukaryota</taxon>
        <taxon>Sar</taxon>
        <taxon>Stramenopiles</taxon>
        <taxon>Ochrophyta</taxon>
        <taxon>Bolidophyceae</taxon>
        <taxon>Parmales</taxon>
        <taxon>Triparmaceae</taxon>
        <taxon>Triparma</taxon>
    </lineage>
</organism>
<feature type="transmembrane region" description="Helical" evidence="6">
    <location>
        <begin position="12"/>
        <end position="40"/>
    </location>
</feature>
<dbReference type="GO" id="GO:0022857">
    <property type="term" value="F:transmembrane transporter activity"/>
    <property type="evidence" value="ECO:0007669"/>
    <property type="project" value="UniProtKB-UniRule"/>
</dbReference>
<gene>
    <name evidence="8" type="ORF">TrRE_jg2865</name>
</gene>
<comment type="similarity">
    <text evidence="2 6">Belongs to the CTL (choline transporter-like) family.</text>
</comment>
<comment type="caution">
    <text evidence="6">Lacks conserved residue(s) required for the propagation of feature annotation.</text>
</comment>
<feature type="non-terminal residue" evidence="8">
    <location>
        <position position="300"/>
    </location>
</feature>
<evidence type="ECO:0000256" key="7">
    <source>
        <dbReference type="SAM" id="MobiDB-lite"/>
    </source>
</evidence>
<accession>A0A9W7F9L0</accession>